<keyword evidence="1" id="KW-0812">Transmembrane</keyword>
<accession>A0A5N5SQU2</accession>
<feature type="transmembrane region" description="Helical" evidence="1">
    <location>
        <begin position="81"/>
        <end position="100"/>
    </location>
</feature>
<name>A0A5N5SQU2_9CRUS</name>
<dbReference type="AlphaFoldDB" id="A0A5N5SQU2"/>
<feature type="transmembrane region" description="Helical" evidence="1">
    <location>
        <begin position="12"/>
        <end position="34"/>
    </location>
</feature>
<evidence type="ECO:0000313" key="2">
    <source>
        <dbReference type="EMBL" id="KAB7496515.1"/>
    </source>
</evidence>
<dbReference type="EMBL" id="SEYY01021287">
    <property type="protein sequence ID" value="KAB7496515.1"/>
    <property type="molecule type" value="Genomic_DNA"/>
</dbReference>
<evidence type="ECO:0000313" key="3">
    <source>
        <dbReference type="Proteomes" id="UP000326759"/>
    </source>
</evidence>
<organism evidence="2 3">
    <name type="scientific">Armadillidium nasatum</name>
    <dbReference type="NCBI Taxonomy" id="96803"/>
    <lineage>
        <taxon>Eukaryota</taxon>
        <taxon>Metazoa</taxon>
        <taxon>Ecdysozoa</taxon>
        <taxon>Arthropoda</taxon>
        <taxon>Crustacea</taxon>
        <taxon>Multicrustacea</taxon>
        <taxon>Malacostraca</taxon>
        <taxon>Eumalacostraca</taxon>
        <taxon>Peracarida</taxon>
        <taxon>Isopoda</taxon>
        <taxon>Oniscidea</taxon>
        <taxon>Crinocheta</taxon>
        <taxon>Armadillidiidae</taxon>
        <taxon>Armadillidium</taxon>
    </lineage>
</organism>
<gene>
    <name evidence="2" type="ORF">Anas_10369</name>
</gene>
<dbReference type="Proteomes" id="UP000326759">
    <property type="component" value="Unassembled WGS sequence"/>
</dbReference>
<proteinExistence type="predicted"/>
<keyword evidence="1" id="KW-0472">Membrane</keyword>
<feature type="transmembrane region" description="Helical" evidence="1">
    <location>
        <begin position="40"/>
        <end position="60"/>
    </location>
</feature>
<reference evidence="2 3" key="1">
    <citation type="journal article" date="2019" name="PLoS Biol.">
        <title>Sex chromosomes control vertical transmission of feminizing Wolbachia symbionts in an isopod.</title>
        <authorList>
            <person name="Becking T."/>
            <person name="Chebbi M.A."/>
            <person name="Giraud I."/>
            <person name="Moumen B."/>
            <person name="Laverre T."/>
            <person name="Caubet Y."/>
            <person name="Peccoud J."/>
            <person name="Gilbert C."/>
            <person name="Cordaux R."/>
        </authorList>
    </citation>
    <scope>NUCLEOTIDE SEQUENCE [LARGE SCALE GENOMIC DNA]</scope>
    <source>
        <strain evidence="2">ANa2</strain>
        <tissue evidence="2">Whole body excluding digestive tract and cuticle</tissue>
    </source>
</reference>
<protein>
    <submittedName>
        <fullName evidence="2">Uncharacterized protein</fullName>
    </submittedName>
</protein>
<evidence type="ECO:0000256" key="1">
    <source>
        <dbReference type="SAM" id="Phobius"/>
    </source>
</evidence>
<comment type="caution">
    <text evidence="2">The sequence shown here is derived from an EMBL/GenBank/DDBJ whole genome shotgun (WGS) entry which is preliminary data.</text>
</comment>
<keyword evidence="1" id="KW-1133">Transmembrane helix</keyword>
<keyword evidence="3" id="KW-1185">Reference proteome</keyword>
<sequence length="117" mass="13589">MKQITFSKISSDYLILNISAALFLIFYKWLFLLLVANTNLIIAFHSLFGESLVIFCQFKICNFVFTTHFDQNDFAFKCQTLLVSYLAIVILHISTFKTLYSSISFYEIKSTLSRNNI</sequence>